<evidence type="ECO:0000313" key="2">
    <source>
        <dbReference type="EMBL" id="MBW0545860.1"/>
    </source>
</evidence>
<gene>
    <name evidence="2" type="ORF">O181_085575</name>
</gene>
<reference evidence="2" key="1">
    <citation type="submission" date="2021-03" db="EMBL/GenBank/DDBJ databases">
        <title>Draft genome sequence of rust myrtle Austropuccinia psidii MF-1, a brazilian biotype.</title>
        <authorList>
            <person name="Quecine M.C."/>
            <person name="Pachon D.M.R."/>
            <person name="Bonatelli M.L."/>
            <person name="Correr F.H."/>
            <person name="Franceschini L.M."/>
            <person name="Leite T.F."/>
            <person name="Margarido G.R.A."/>
            <person name="Almeida C.A."/>
            <person name="Ferrarezi J.A."/>
            <person name="Labate C.A."/>
        </authorList>
    </citation>
    <scope>NUCLEOTIDE SEQUENCE</scope>
    <source>
        <strain evidence="2">MF-1</strain>
    </source>
</reference>
<dbReference type="Pfam" id="PF22936">
    <property type="entry name" value="Pol_BBD"/>
    <property type="match status" value="1"/>
</dbReference>
<protein>
    <recommendedName>
        <fullName evidence="1">Retrovirus-related Pol polyprotein from transposon TNT 1-94-like beta-barrel domain-containing protein</fullName>
    </recommendedName>
</protein>
<evidence type="ECO:0000259" key="1">
    <source>
        <dbReference type="Pfam" id="PF22936"/>
    </source>
</evidence>
<organism evidence="2 3">
    <name type="scientific">Austropuccinia psidii MF-1</name>
    <dbReference type="NCBI Taxonomy" id="1389203"/>
    <lineage>
        <taxon>Eukaryota</taxon>
        <taxon>Fungi</taxon>
        <taxon>Dikarya</taxon>
        <taxon>Basidiomycota</taxon>
        <taxon>Pucciniomycotina</taxon>
        <taxon>Pucciniomycetes</taxon>
        <taxon>Pucciniales</taxon>
        <taxon>Sphaerophragmiaceae</taxon>
        <taxon>Austropuccinia</taxon>
    </lineage>
</organism>
<sequence length="394" mass="44249">MNFKSNSEVNSIPILNSSNYGEWVARITILLRSKDLLDVCEKPIPSDRSTTATNKWSKSSFDEISIITCQVNNQVFIEVVKQFSTNVHLIWKKLKEQYASKKAVNRGRVWMQWIIFAYNGDLQSYIDNSRMLMMALETINITVPNEFHSFSLLGKLTGDPKMHSYVKVLALNEDLIKDPELIHAKLQEFHDNSSSQQKSSSTPASALISESAHPQKITYFCLNGKHNSMPPCRNNKRKNQASARLSAAQALITGKQDLIQPQELIIDCGATHHMFNSLRCFTSLSKTPDIRVSTGDSASTLLSTGIGTVVSLCGNQSLSLENSLFIPILNCNLVSLLALSQNNIVIHRENEHFSLKTNNFGIIKGKITNNVMRIEYSIPENHLTTTALNPWHER</sequence>
<name>A0A9Q3IMZ0_9BASI</name>
<dbReference type="EMBL" id="AVOT02050816">
    <property type="protein sequence ID" value="MBW0545860.1"/>
    <property type="molecule type" value="Genomic_DNA"/>
</dbReference>
<dbReference type="OrthoDB" id="3251181at2759"/>
<dbReference type="AlphaFoldDB" id="A0A9Q3IMZ0"/>
<dbReference type="Pfam" id="PF14223">
    <property type="entry name" value="Retrotran_gag_2"/>
    <property type="match status" value="1"/>
</dbReference>
<comment type="caution">
    <text evidence="2">The sequence shown here is derived from an EMBL/GenBank/DDBJ whole genome shotgun (WGS) entry which is preliminary data.</text>
</comment>
<proteinExistence type="predicted"/>
<keyword evidence="3" id="KW-1185">Reference proteome</keyword>
<feature type="domain" description="Retrovirus-related Pol polyprotein from transposon TNT 1-94-like beta-barrel" evidence="1">
    <location>
        <begin position="265"/>
        <end position="343"/>
    </location>
</feature>
<dbReference type="Proteomes" id="UP000765509">
    <property type="component" value="Unassembled WGS sequence"/>
</dbReference>
<dbReference type="InterPro" id="IPR054722">
    <property type="entry name" value="PolX-like_BBD"/>
</dbReference>
<evidence type="ECO:0000313" key="3">
    <source>
        <dbReference type="Proteomes" id="UP000765509"/>
    </source>
</evidence>
<accession>A0A9Q3IMZ0</accession>